<evidence type="ECO:0000313" key="3">
    <source>
        <dbReference type="Proteomes" id="UP000033651"/>
    </source>
</evidence>
<feature type="domain" description="PDZ" evidence="1">
    <location>
        <begin position="97"/>
        <end position="128"/>
    </location>
</feature>
<comment type="caution">
    <text evidence="2">The sequence shown here is derived from an EMBL/GenBank/DDBJ whole genome shotgun (WGS) entry which is preliminary data.</text>
</comment>
<dbReference type="Proteomes" id="UP000033651">
    <property type="component" value="Unassembled WGS sequence"/>
</dbReference>
<dbReference type="InterPro" id="IPR036034">
    <property type="entry name" value="PDZ_sf"/>
</dbReference>
<dbReference type="InterPro" id="IPR001478">
    <property type="entry name" value="PDZ"/>
</dbReference>
<evidence type="ECO:0000259" key="1">
    <source>
        <dbReference type="PROSITE" id="PS50106"/>
    </source>
</evidence>
<accession>A0A0F3L1N8</accession>
<dbReference type="PROSITE" id="PS50106">
    <property type="entry name" value="PDZ"/>
    <property type="match status" value="1"/>
</dbReference>
<dbReference type="EMBL" id="JZRB01000001">
    <property type="protein sequence ID" value="KJV37393.1"/>
    <property type="molecule type" value="Genomic_DNA"/>
</dbReference>
<keyword evidence="3" id="KW-1185">Reference proteome</keyword>
<evidence type="ECO:0000313" key="2">
    <source>
        <dbReference type="EMBL" id="KJV37393.1"/>
    </source>
</evidence>
<dbReference type="AlphaFoldDB" id="A0A0F3L1N8"/>
<reference evidence="2 3" key="1">
    <citation type="submission" date="2015-03" db="EMBL/GenBank/DDBJ databases">
        <title>Draft genome sequence of Luteibacter yeojuensis strain SU11.</title>
        <authorList>
            <person name="Sulaiman J."/>
            <person name="Priya K."/>
            <person name="Chan K.-G."/>
        </authorList>
    </citation>
    <scope>NUCLEOTIDE SEQUENCE [LARGE SCALE GENOMIC DNA]</scope>
    <source>
        <strain evidence="2 3">SU11</strain>
    </source>
</reference>
<protein>
    <recommendedName>
        <fullName evidence="1">PDZ domain-containing protein</fullName>
    </recommendedName>
</protein>
<dbReference type="Pfam" id="PF17820">
    <property type="entry name" value="PDZ_6"/>
    <property type="match status" value="1"/>
</dbReference>
<dbReference type="InterPro" id="IPR041489">
    <property type="entry name" value="PDZ_6"/>
</dbReference>
<dbReference type="SUPFAM" id="SSF50156">
    <property type="entry name" value="PDZ domain-like"/>
    <property type="match status" value="1"/>
</dbReference>
<dbReference type="PATRIC" id="fig|345309.4.peg.179"/>
<dbReference type="Gene3D" id="2.30.42.10">
    <property type="match status" value="1"/>
</dbReference>
<proteinExistence type="predicted"/>
<name>A0A0F3L1N8_9GAMM</name>
<gene>
    <name evidence="2" type="ORF">VI08_00875</name>
</gene>
<sequence>MGGPFVSRVSHIRQLDIGPVAVRGHVAQLTPPDAGATANVSEAGNIGQDILSRFHVGFDYRRGEMSLAQRTEMRAVQMNDPGMRAGRKPGALDRFTVAGVVTGGPAYKAGVRAGDAILAVDGVPAAKLGGWGLRDRFDRAKEGDKVVLTMADGHKATLVLADFAPR</sequence>
<dbReference type="SMART" id="SM00228">
    <property type="entry name" value="PDZ"/>
    <property type="match status" value="1"/>
</dbReference>
<organism evidence="2 3">
    <name type="scientific">Luteibacter yeojuensis</name>
    <dbReference type="NCBI Taxonomy" id="345309"/>
    <lineage>
        <taxon>Bacteria</taxon>
        <taxon>Pseudomonadati</taxon>
        <taxon>Pseudomonadota</taxon>
        <taxon>Gammaproteobacteria</taxon>
        <taxon>Lysobacterales</taxon>
        <taxon>Rhodanobacteraceae</taxon>
        <taxon>Luteibacter</taxon>
    </lineage>
</organism>